<comment type="caution">
    <text evidence="2">The sequence shown here is derived from an EMBL/GenBank/DDBJ whole genome shotgun (WGS) entry which is preliminary data.</text>
</comment>
<dbReference type="Proteomes" id="UP000281343">
    <property type="component" value="Unassembled WGS sequence"/>
</dbReference>
<dbReference type="EMBL" id="RCNT01000006">
    <property type="protein sequence ID" value="RMA41849.1"/>
    <property type="molecule type" value="Genomic_DNA"/>
</dbReference>
<dbReference type="Gene3D" id="1.10.10.1320">
    <property type="entry name" value="Anti-sigma factor, zinc-finger domain"/>
    <property type="match status" value="1"/>
</dbReference>
<accession>A0A3L9XZ80</accession>
<reference evidence="2 3" key="1">
    <citation type="submission" date="2018-10" db="EMBL/GenBank/DDBJ databases">
        <authorList>
            <person name="Jung H.S."/>
            <person name="Jeon C.O."/>
        </authorList>
    </citation>
    <scope>NUCLEOTIDE SEQUENCE [LARGE SCALE GENOMIC DNA]</scope>
    <source>
        <strain evidence="2 3">MA-7-27</strain>
    </source>
</reference>
<dbReference type="RefSeq" id="WP_121898561.1">
    <property type="nucleotide sequence ID" value="NZ_RCNT01000006.1"/>
</dbReference>
<evidence type="ECO:0000313" key="2">
    <source>
        <dbReference type="EMBL" id="RMA41849.1"/>
    </source>
</evidence>
<dbReference type="InterPro" id="IPR041916">
    <property type="entry name" value="Anti_sigma_zinc_sf"/>
</dbReference>
<feature type="domain" description="Putative zinc-finger" evidence="1">
    <location>
        <begin position="4"/>
        <end position="35"/>
    </location>
</feature>
<proteinExistence type="predicted"/>
<dbReference type="OrthoDB" id="5702699at2"/>
<sequence>MTRSAEELLPFYVNGTLDAAERAEVDAALADSADLRAELEVLTALRKQMQAEEVESPGEFGLARLMRDVDRDGPASSAPGEEPGNVVPIRRLRIWQIAAALVLAIGLAQSVILLNAPGDPGFELASGGAAGADFVVGFAPDATEAQIRALLLNAGVEISAGPSALGLYELAVLDETGIQAAEEMLLAAEGRLIDTLEVIAP</sequence>
<dbReference type="Pfam" id="PF13490">
    <property type="entry name" value="zf-HC2"/>
    <property type="match status" value="1"/>
</dbReference>
<dbReference type="AlphaFoldDB" id="A0A3L9XZ80"/>
<dbReference type="InterPro" id="IPR027383">
    <property type="entry name" value="Znf_put"/>
</dbReference>
<evidence type="ECO:0000259" key="1">
    <source>
        <dbReference type="Pfam" id="PF13490"/>
    </source>
</evidence>
<gene>
    <name evidence="2" type="ORF">D9R08_13430</name>
</gene>
<protein>
    <submittedName>
        <fullName evidence="2">Zf-HC2 domain-containing protein</fullName>
    </submittedName>
</protein>
<name>A0A3L9XZ80_9RHOB</name>
<evidence type="ECO:0000313" key="3">
    <source>
        <dbReference type="Proteomes" id="UP000281343"/>
    </source>
</evidence>
<organism evidence="2 3">
    <name type="scientific">Rhodophyticola porphyridii</name>
    <dbReference type="NCBI Taxonomy" id="1852017"/>
    <lineage>
        <taxon>Bacteria</taxon>
        <taxon>Pseudomonadati</taxon>
        <taxon>Pseudomonadota</taxon>
        <taxon>Alphaproteobacteria</taxon>
        <taxon>Rhodobacterales</taxon>
        <taxon>Roseobacteraceae</taxon>
        <taxon>Rhodophyticola</taxon>
    </lineage>
</organism>
<keyword evidence="3" id="KW-1185">Reference proteome</keyword>